<accession>A0A166JBK6</accession>
<dbReference type="AlphaFoldDB" id="A0A166JBK6"/>
<evidence type="ECO:0000313" key="2">
    <source>
        <dbReference type="EMBL" id="KZP20696.1"/>
    </source>
</evidence>
<gene>
    <name evidence="1" type="ORF">FIBSPDRAFT_954381</name>
    <name evidence="2" type="ORF">FIBSPDRAFT_954387</name>
</gene>
<proteinExistence type="predicted"/>
<sequence length="245" mass="27135">MAMLLPTKYSDSHVGTTSDVAGKRRDIVQEALKGRRPETATTAILMKAICDILNPQAQSLSTFSLAYDFTGHTVRKTVPFALLPQLHELTVAARPKIPSDNMDFRVLSIIPPFSNMPALRTLDMVAAISRIRPHTIIARVLASIPGFTDICHPVMRAHNFGSMDHSLQECMFSVHELHPEGFPAPSLYAQMDPWESQHMALDAARSPHTSEGSCDPRLSAGAGGELETWNLRREQALGKHWELFD</sequence>
<reference evidence="2 3" key="1">
    <citation type="journal article" date="2016" name="Mol. Biol. Evol.">
        <title>Comparative Genomics of Early-Diverging Mushroom-Forming Fungi Provides Insights into the Origins of Lignocellulose Decay Capabilities.</title>
        <authorList>
            <person name="Nagy L.G."/>
            <person name="Riley R."/>
            <person name="Tritt A."/>
            <person name="Adam C."/>
            <person name="Daum C."/>
            <person name="Floudas D."/>
            <person name="Sun H."/>
            <person name="Yadav J.S."/>
            <person name="Pangilinan J."/>
            <person name="Larsson K.H."/>
            <person name="Matsuura K."/>
            <person name="Barry K."/>
            <person name="Labutti K."/>
            <person name="Kuo R."/>
            <person name="Ohm R.A."/>
            <person name="Bhattacharya S.S."/>
            <person name="Shirouzu T."/>
            <person name="Yoshinaga Y."/>
            <person name="Martin F.M."/>
            <person name="Grigoriev I.V."/>
            <person name="Hibbett D.S."/>
        </authorList>
    </citation>
    <scope>NUCLEOTIDE SEQUENCE [LARGE SCALE GENOMIC DNA]</scope>
    <source>
        <strain evidence="2 3">CBS 109695</strain>
    </source>
</reference>
<organism evidence="2 3">
    <name type="scientific">Athelia psychrophila</name>
    <dbReference type="NCBI Taxonomy" id="1759441"/>
    <lineage>
        <taxon>Eukaryota</taxon>
        <taxon>Fungi</taxon>
        <taxon>Dikarya</taxon>
        <taxon>Basidiomycota</taxon>
        <taxon>Agaricomycotina</taxon>
        <taxon>Agaricomycetes</taxon>
        <taxon>Agaricomycetidae</taxon>
        <taxon>Atheliales</taxon>
        <taxon>Atheliaceae</taxon>
        <taxon>Athelia</taxon>
    </lineage>
</organism>
<keyword evidence="3" id="KW-1185">Reference proteome</keyword>
<dbReference type="EMBL" id="KV417553">
    <property type="protein sequence ID" value="KZP20690.1"/>
    <property type="molecule type" value="Genomic_DNA"/>
</dbReference>
<dbReference type="Proteomes" id="UP000076532">
    <property type="component" value="Unassembled WGS sequence"/>
</dbReference>
<dbReference type="EMBL" id="KV417553">
    <property type="protein sequence ID" value="KZP20696.1"/>
    <property type="molecule type" value="Genomic_DNA"/>
</dbReference>
<evidence type="ECO:0000313" key="1">
    <source>
        <dbReference type="EMBL" id="KZP20690.1"/>
    </source>
</evidence>
<name>A0A166JBK6_9AGAM</name>
<protein>
    <submittedName>
        <fullName evidence="2">Uncharacterized protein</fullName>
    </submittedName>
</protein>
<evidence type="ECO:0000313" key="3">
    <source>
        <dbReference type="Proteomes" id="UP000076532"/>
    </source>
</evidence>